<evidence type="ECO:0000313" key="2">
    <source>
        <dbReference type="Proteomes" id="UP000002669"/>
    </source>
</evidence>
<dbReference type="GeneID" id="10031506"/>
<reference evidence="2" key="1">
    <citation type="journal article" date="2012" name="MBio">
        <title>Comparative genome analysis of Trichophyton rubrum and related dermatophytes reveals candidate genes involved in infection.</title>
        <authorList>
            <person name="Martinez D.A."/>
            <person name="Oliver B.G."/>
            <person name="Graeser Y."/>
            <person name="Goldberg J.M."/>
            <person name="Li W."/>
            <person name="Martinez-Rossi N.M."/>
            <person name="Monod M."/>
            <person name="Shelest E."/>
            <person name="Barton R.C."/>
            <person name="Birch E."/>
            <person name="Brakhage A.A."/>
            <person name="Chen Z."/>
            <person name="Gurr S.J."/>
            <person name="Heiman D."/>
            <person name="Heitman J."/>
            <person name="Kosti I."/>
            <person name="Rossi A."/>
            <person name="Saif S."/>
            <person name="Samalova M."/>
            <person name="Saunders C.W."/>
            <person name="Shea T."/>
            <person name="Summerbell R.C."/>
            <person name="Xu J."/>
            <person name="Young S."/>
            <person name="Zeng Q."/>
            <person name="Birren B.W."/>
            <person name="Cuomo C.A."/>
            <person name="White T.C."/>
        </authorList>
    </citation>
    <scope>NUCLEOTIDE SEQUENCE [LARGE SCALE GENOMIC DNA]</scope>
    <source>
        <strain evidence="2">ATCC MYA-4604 / CBS 118893</strain>
    </source>
</reference>
<sequence length="35" mass="3675">MGVVEKYVAGTYGVAALHTDEVGKPWLLGESPNSV</sequence>
<evidence type="ECO:0000313" key="1">
    <source>
        <dbReference type="EMBL" id="EFQ97240.1"/>
    </source>
</evidence>
<dbReference type="EMBL" id="DS989822">
    <property type="protein sequence ID" value="EFQ97240.1"/>
    <property type="molecule type" value="Genomic_DNA"/>
</dbReference>
<dbReference type="Proteomes" id="UP000002669">
    <property type="component" value="Unassembled WGS sequence"/>
</dbReference>
<dbReference type="RefSeq" id="XP_003176192.1">
    <property type="nucleotide sequence ID" value="XM_003176144.1"/>
</dbReference>
<keyword evidence="2" id="KW-1185">Reference proteome</keyword>
<dbReference type="HOGENOM" id="CLU_3368355_0_0_1"/>
<dbReference type="VEuPathDB" id="FungiDB:MGYG_00282"/>
<dbReference type="AlphaFoldDB" id="E5QYQ2"/>
<dbReference type="InParanoid" id="E5QYQ2"/>
<name>E5QYQ2_ARTGP</name>
<accession>E5QYQ2</accession>
<gene>
    <name evidence="1" type="ORF">MGYG_00282</name>
</gene>
<organism evidence="2">
    <name type="scientific">Arthroderma gypseum (strain ATCC MYA-4604 / CBS 118893)</name>
    <name type="common">Microsporum gypseum</name>
    <dbReference type="NCBI Taxonomy" id="535722"/>
    <lineage>
        <taxon>Eukaryota</taxon>
        <taxon>Fungi</taxon>
        <taxon>Dikarya</taxon>
        <taxon>Ascomycota</taxon>
        <taxon>Pezizomycotina</taxon>
        <taxon>Eurotiomycetes</taxon>
        <taxon>Eurotiomycetidae</taxon>
        <taxon>Onygenales</taxon>
        <taxon>Arthrodermataceae</taxon>
        <taxon>Nannizzia</taxon>
    </lineage>
</organism>
<proteinExistence type="predicted"/>
<protein>
    <submittedName>
        <fullName evidence="1">Uncharacterized protein</fullName>
    </submittedName>
</protein>